<dbReference type="Proteomes" id="UP001629744">
    <property type="component" value="Unassembled WGS sequence"/>
</dbReference>
<dbReference type="Pfam" id="PF12697">
    <property type="entry name" value="Abhydrolase_6"/>
    <property type="match status" value="1"/>
</dbReference>
<dbReference type="PANTHER" id="PTHR43798:SF33">
    <property type="entry name" value="HYDROLASE, PUTATIVE (AFU_ORTHOLOGUE AFUA_2G14860)-RELATED"/>
    <property type="match status" value="1"/>
</dbReference>
<dbReference type="GO" id="GO:0016787">
    <property type="term" value="F:hydrolase activity"/>
    <property type="evidence" value="ECO:0007669"/>
    <property type="project" value="UniProtKB-KW"/>
</dbReference>
<evidence type="ECO:0000313" key="3">
    <source>
        <dbReference type="Proteomes" id="UP001629744"/>
    </source>
</evidence>
<dbReference type="SUPFAM" id="SSF53474">
    <property type="entry name" value="alpha/beta-Hydrolases"/>
    <property type="match status" value="1"/>
</dbReference>
<dbReference type="PANTHER" id="PTHR43798">
    <property type="entry name" value="MONOACYLGLYCEROL LIPASE"/>
    <property type="match status" value="1"/>
</dbReference>
<keyword evidence="2" id="KW-0378">Hydrolase</keyword>
<comment type="caution">
    <text evidence="2">The sequence shown here is derived from an EMBL/GenBank/DDBJ whole genome shotgun (WGS) entry which is preliminary data.</text>
</comment>
<evidence type="ECO:0000259" key="1">
    <source>
        <dbReference type="Pfam" id="PF12697"/>
    </source>
</evidence>
<dbReference type="InterPro" id="IPR000073">
    <property type="entry name" value="AB_hydrolase_1"/>
</dbReference>
<dbReference type="Gene3D" id="3.40.50.1820">
    <property type="entry name" value="alpha/beta hydrolase"/>
    <property type="match status" value="1"/>
</dbReference>
<reference evidence="2 3" key="1">
    <citation type="submission" date="2023-11" db="EMBL/GenBank/DDBJ databases">
        <authorList>
            <person name="Val-Calvo J."/>
            <person name="Scortti M."/>
            <person name="Vazquez-Boland J."/>
        </authorList>
    </citation>
    <scope>NUCLEOTIDE SEQUENCE [LARGE SCALE GENOMIC DNA]</scope>
    <source>
        <strain evidence="2 3">DSM 46662</strain>
    </source>
</reference>
<sequence length="260" mass="29363">MCIHGFPTASWDWHAIWPGLTERFGRVIAPDMIGFGWSAKPRGYDYSIFDQADLHENLLREQGVGSYHILAHDYGDSVAQELLARHDERRGAGDNSLLVKSVCLLNGGLFPETHRPRLIQRLLLTPAGSVVAAMLTERAFVRSLAAVFGPQTRPTSQEMHQFWRLFSHDGGYRNGHRLARGITERVENRQRWVGALQRKGVPVRVIDGPLDPISGAHMVERYRELVPDPDIVLLPGIGHYPHVEDPDATLNAFLEFHAWR</sequence>
<dbReference type="PRINTS" id="PR00412">
    <property type="entry name" value="EPOXHYDRLASE"/>
</dbReference>
<proteinExistence type="predicted"/>
<accession>A0ABW9FZ75</accession>
<protein>
    <submittedName>
        <fullName evidence="2">Alpha/beta hydrolase</fullName>
    </submittedName>
</protein>
<dbReference type="InterPro" id="IPR029058">
    <property type="entry name" value="AB_hydrolase_fold"/>
</dbReference>
<organism evidence="2 3">
    <name type="scientific">Prescottella soli</name>
    <dbReference type="NCBI Taxonomy" id="1543852"/>
    <lineage>
        <taxon>Bacteria</taxon>
        <taxon>Bacillati</taxon>
        <taxon>Actinomycetota</taxon>
        <taxon>Actinomycetes</taxon>
        <taxon>Mycobacteriales</taxon>
        <taxon>Nocardiaceae</taxon>
        <taxon>Prescottella</taxon>
    </lineage>
</organism>
<name>A0ABW9FZ75_9NOCA</name>
<dbReference type="EMBL" id="JBDLNU010000004">
    <property type="protein sequence ID" value="MFM1729893.1"/>
    <property type="molecule type" value="Genomic_DNA"/>
</dbReference>
<evidence type="ECO:0000313" key="2">
    <source>
        <dbReference type="EMBL" id="MFM1729893.1"/>
    </source>
</evidence>
<keyword evidence="3" id="KW-1185">Reference proteome</keyword>
<dbReference type="InterPro" id="IPR000639">
    <property type="entry name" value="Epox_hydrolase-like"/>
</dbReference>
<feature type="domain" description="AB hydrolase-1" evidence="1">
    <location>
        <begin position="2"/>
        <end position="250"/>
    </location>
</feature>
<gene>
    <name evidence="2" type="ORF">ABEU19_003411</name>
</gene>
<dbReference type="InterPro" id="IPR050266">
    <property type="entry name" value="AB_hydrolase_sf"/>
</dbReference>